<evidence type="ECO:0000259" key="2">
    <source>
        <dbReference type="PROSITE" id="PS50833"/>
    </source>
</evidence>
<dbReference type="GeneID" id="39734992"/>
<keyword evidence="4" id="KW-1185">Reference proteome</keyword>
<dbReference type="RefSeq" id="XP_028531900.1">
    <property type="nucleotide sequence ID" value="XM_028675297.1"/>
</dbReference>
<evidence type="ECO:0000313" key="3">
    <source>
        <dbReference type="EMBL" id="CRG98891.1"/>
    </source>
</evidence>
<feature type="region of interest" description="Disordered" evidence="1">
    <location>
        <begin position="1"/>
        <end position="33"/>
    </location>
</feature>
<proteinExistence type="predicted"/>
<dbReference type="VEuPathDB" id="PlasmoDB:PRELSG_0504900"/>
<dbReference type="EMBL" id="LN835300">
    <property type="protein sequence ID" value="CRG98891.1"/>
    <property type="molecule type" value="Genomic_DNA"/>
</dbReference>
<accession>A0A1J1H206</accession>
<dbReference type="GO" id="GO:0006364">
    <property type="term" value="P:rRNA processing"/>
    <property type="evidence" value="ECO:0007669"/>
    <property type="project" value="InterPro"/>
</dbReference>
<reference evidence="3 4" key="1">
    <citation type="submission" date="2015-04" db="EMBL/GenBank/DDBJ databases">
        <authorList>
            <consortium name="Pathogen Informatics"/>
        </authorList>
    </citation>
    <scope>NUCLEOTIDE SEQUENCE [LARGE SCALE GENOMIC DNA]</scope>
    <source>
        <strain evidence="3 4">SGS1</strain>
    </source>
</reference>
<evidence type="ECO:0000313" key="4">
    <source>
        <dbReference type="Proteomes" id="UP000220158"/>
    </source>
</evidence>
<dbReference type="OMA" id="MYNITSN"/>
<dbReference type="Proteomes" id="UP000220158">
    <property type="component" value="Chromosome 5"/>
</dbReference>
<dbReference type="KEGG" id="prel:PRELSG_0504900"/>
<dbReference type="PROSITE" id="PS50833">
    <property type="entry name" value="BRIX"/>
    <property type="match status" value="1"/>
</dbReference>
<feature type="domain" description="Brix" evidence="2">
    <location>
        <begin position="40"/>
        <end position="278"/>
    </location>
</feature>
<organism evidence="3 4">
    <name type="scientific">Plasmodium relictum</name>
    <dbReference type="NCBI Taxonomy" id="85471"/>
    <lineage>
        <taxon>Eukaryota</taxon>
        <taxon>Sar</taxon>
        <taxon>Alveolata</taxon>
        <taxon>Apicomplexa</taxon>
        <taxon>Aconoidasida</taxon>
        <taxon>Haemosporida</taxon>
        <taxon>Plasmodiidae</taxon>
        <taxon>Plasmodium</taxon>
        <taxon>Plasmodium (Haemamoeba)</taxon>
    </lineage>
</organism>
<dbReference type="SMART" id="SM00879">
    <property type="entry name" value="Brix"/>
    <property type="match status" value="1"/>
</dbReference>
<sequence length="286" mass="34035">MVTKKENNVKREIKNNNKYKNEGKQKHKEKESDEKIIKKTNVMVIKKKGMNSELKTLCRELVDLFIPYCALFYIKKLKNLADLNKKLKELSYKYTICVYIQNFKLLYSITSNYTKLSLTFIIQNFTTSSVVKSTHSKNTNYNYNNLKPLLILKNFNNSNSQMSNYLIIIQNVLKNIYPSVNLKSDFSHKPRRVILYCYNNNDETIYFRQYVTNLKKRSFKKILNEAYKKDLSGYDDVFNYLSSKIDINNFKSEKEMQLIEIGPRVSYKLFKITDQDKDIYSMRDKK</sequence>
<dbReference type="AlphaFoldDB" id="A0A1J1H206"/>
<name>A0A1J1H206_PLARL</name>
<dbReference type="GO" id="GO:0019843">
    <property type="term" value="F:rRNA binding"/>
    <property type="evidence" value="ECO:0007669"/>
    <property type="project" value="InterPro"/>
</dbReference>
<protein>
    <submittedName>
        <fullName evidence="3">BRIX domain, putative</fullName>
    </submittedName>
</protein>
<dbReference type="Pfam" id="PF04427">
    <property type="entry name" value="Brix"/>
    <property type="match status" value="1"/>
</dbReference>
<evidence type="ECO:0000256" key="1">
    <source>
        <dbReference type="SAM" id="MobiDB-lite"/>
    </source>
</evidence>
<dbReference type="InterPro" id="IPR007109">
    <property type="entry name" value="Brix"/>
</dbReference>
<dbReference type="OrthoDB" id="10261452at2759"/>
<gene>
    <name evidence="3" type="ORF">PRELSG_0504900</name>
</gene>